<evidence type="ECO:0000256" key="2">
    <source>
        <dbReference type="SAM" id="SignalP"/>
    </source>
</evidence>
<comment type="caution">
    <text evidence="3">The sequence shown here is derived from an EMBL/GenBank/DDBJ whole genome shotgun (WGS) entry which is preliminary data.</text>
</comment>
<dbReference type="RefSeq" id="WP_120575358.1">
    <property type="nucleotide sequence ID" value="NZ_CBCSLE010000012.1"/>
</dbReference>
<protein>
    <submittedName>
        <fullName evidence="3">Uncharacterized protein</fullName>
    </submittedName>
</protein>
<keyword evidence="2" id="KW-0732">Signal</keyword>
<organism evidence="3 4">
    <name type="scientific">Corallococcus exiguus</name>
    <dbReference type="NCBI Taxonomy" id="83462"/>
    <lineage>
        <taxon>Bacteria</taxon>
        <taxon>Pseudomonadati</taxon>
        <taxon>Myxococcota</taxon>
        <taxon>Myxococcia</taxon>
        <taxon>Myxococcales</taxon>
        <taxon>Cystobacterineae</taxon>
        <taxon>Myxococcaceae</taxon>
        <taxon>Corallococcus</taxon>
    </lineage>
</organism>
<dbReference type="Proteomes" id="UP000537825">
    <property type="component" value="Unassembled WGS sequence"/>
</dbReference>
<accession>A0A7X4Y613</accession>
<feature type="signal peptide" evidence="2">
    <location>
        <begin position="1"/>
        <end position="21"/>
    </location>
</feature>
<name>A0A7X4Y613_9BACT</name>
<sequence>MRIPAPFAAALLLLTSATALAAETPCSIVCAQRFPLCETACSVNGEDTNCGAANYRCVETVGVNSEPTTSVMSTEEAPQVCRDERLDGEQPQTAEG</sequence>
<dbReference type="EMBL" id="JAAAPK010000002">
    <property type="protein sequence ID" value="NBC39558.1"/>
    <property type="molecule type" value="Genomic_DNA"/>
</dbReference>
<reference evidence="3 4" key="1">
    <citation type="submission" date="2020-01" db="EMBL/GenBank/DDBJ databases">
        <title>The draft genome sequence of Corallococcus exiguus DSM 14696.</title>
        <authorList>
            <person name="Zhang X."/>
            <person name="Zhu H."/>
        </authorList>
    </citation>
    <scope>NUCLEOTIDE SEQUENCE [LARGE SCALE GENOMIC DNA]</scope>
    <source>
        <strain evidence="3 4">DSM 14696</strain>
    </source>
</reference>
<feature type="region of interest" description="Disordered" evidence="1">
    <location>
        <begin position="66"/>
        <end position="96"/>
    </location>
</feature>
<gene>
    <name evidence="3" type="ORF">GTZ93_06910</name>
</gene>
<evidence type="ECO:0000313" key="4">
    <source>
        <dbReference type="Proteomes" id="UP000537825"/>
    </source>
</evidence>
<dbReference type="AlphaFoldDB" id="A0A7X4Y613"/>
<keyword evidence="4" id="KW-1185">Reference proteome</keyword>
<proteinExistence type="predicted"/>
<evidence type="ECO:0000256" key="1">
    <source>
        <dbReference type="SAM" id="MobiDB-lite"/>
    </source>
</evidence>
<feature type="chain" id="PRO_5030853519" evidence="2">
    <location>
        <begin position="22"/>
        <end position="96"/>
    </location>
</feature>
<evidence type="ECO:0000313" key="3">
    <source>
        <dbReference type="EMBL" id="NBC39558.1"/>
    </source>
</evidence>